<protein>
    <submittedName>
        <fullName evidence="1">Uncharacterized protein</fullName>
    </submittedName>
</protein>
<organism evidence="1">
    <name type="scientific">viral metagenome</name>
    <dbReference type="NCBI Taxonomy" id="1070528"/>
    <lineage>
        <taxon>unclassified sequences</taxon>
        <taxon>metagenomes</taxon>
        <taxon>organismal metagenomes</taxon>
    </lineage>
</organism>
<evidence type="ECO:0000313" key="2">
    <source>
        <dbReference type="EMBL" id="QJA74985.1"/>
    </source>
</evidence>
<dbReference type="AlphaFoldDB" id="A0A6M3IXT5"/>
<reference evidence="1" key="1">
    <citation type="submission" date="2020-03" db="EMBL/GenBank/DDBJ databases">
        <title>The deep terrestrial virosphere.</title>
        <authorList>
            <person name="Holmfeldt K."/>
            <person name="Nilsson E."/>
            <person name="Simone D."/>
            <person name="Lopez-Fernandez M."/>
            <person name="Wu X."/>
            <person name="de Brujin I."/>
            <person name="Lundin D."/>
            <person name="Andersson A."/>
            <person name="Bertilsson S."/>
            <person name="Dopson M."/>
        </authorList>
    </citation>
    <scope>NUCLEOTIDE SEQUENCE</scope>
    <source>
        <strain evidence="2">MM415A01886</strain>
        <strain evidence="1">MM415B00826</strain>
    </source>
</reference>
<sequence>MNELEILVADKLSEYFHDPIDIPCPYCEAAKAIIPTIKIAAIQEVVGWLRNNLEPTVPMTLDYRKWHKKLKEWGVKSDGR</sequence>
<dbReference type="EMBL" id="MT141462">
    <property type="protein sequence ID" value="QJA62128.1"/>
    <property type="molecule type" value="Genomic_DNA"/>
</dbReference>
<proteinExistence type="predicted"/>
<gene>
    <name evidence="2" type="ORF">MM415A01886_0016</name>
    <name evidence="1" type="ORF">MM415B00826_0039</name>
</gene>
<evidence type="ECO:0000313" key="1">
    <source>
        <dbReference type="EMBL" id="QJA62128.1"/>
    </source>
</evidence>
<accession>A0A6M3IXT5</accession>
<dbReference type="EMBL" id="MT142133">
    <property type="protein sequence ID" value="QJA74985.1"/>
    <property type="molecule type" value="Genomic_DNA"/>
</dbReference>
<name>A0A6M3IXT5_9ZZZZ</name>